<accession>A0ABN7RXS0</accession>
<gene>
    <name evidence="21" type="ORF">OKIOD_LOCUS3437</name>
</gene>
<dbReference type="Gene3D" id="1.20.1300.10">
    <property type="entry name" value="Fumarate reductase/succinate dehydrogenase, transmembrane subunit"/>
    <property type="match status" value="1"/>
</dbReference>
<keyword evidence="15" id="KW-0539">Nucleus</keyword>
<dbReference type="CDD" id="cd03499">
    <property type="entry name" value="SQR_TypeC_SdhC"/>
    <property type="match status" value="1"/>
</dbReference>
<keyword evidence="7" id="KW-0963">Cytoplasm</keyword>
<name>A0ABN7RXS0_OIKDI</name>
<feature type="transmembrane region" description="Helical" evidence="19">
    <location>
        <begin position="863"/>
        <end position="884"/>
    </location>
</feature>
<keyword evidence="10" id="KW-0479">Metal-binding</keyword>
<keyword evidence="13 19" id="KW-0472">Membrane</keyword>
<comment type="subcellular location">
    <subcellularLocation>
        <location evidence="3">Cytoplasm</location>
    </subcellularLocation>
    <subcellularLocation>
        <location evidence="2">Membrane</location>
    </subcellularLocation>
    <subcellularLocation>
        <location evidence="1">Nucleus</location>
    </subcellularLocation>
</comment>
<evidence type="ECO:0000256" key="9">
    <source>
        <dbReference type="ARBA" id="ARBA00022692"/>
    </source>
</evidence>
<dbReference type="PANTHER" id="PTHR44313:SF1">
    <property type="entry name" value="DNAJ HOMOLOG SUBFAMILY C MEMBER 17"/>
    <property type="match status" value="1"/>
</dbReference>
<feature type="domain" description="J" evidence="20">
    <location>
        <begin position="8"/>
        <end position="73"/>
    </location>
</feature>
<evidence type="ECO:0000256" key="7">
    <source>
        <dbReference type="ARBA" id="ARBA00022490"/>
    </source>
</evidence>
<keyword evidence="11 19" id="KW-1133">Transmembrane helix</keyword>
<sequence length="888" mass="100928">MNSKSQPDYYAALGVTQAATEKDIVKAYRKLAKEKHPDKNPNDPKAKENFIKLKEAFDFLKDQGKRTEYDNQRVQAERDRQRYAAFSAQYNHMAGPKGVNQARADEEEWDALNRGEAYYTQWIKNKFAARQTAQDVSRKKRAQKYREDLLNDWKGDQRAKYQRTMAKLKLMVDPSFKMSIGNLRSLLWALNIQAPPNAPPGVFIAEFQDSKTALVAEKRCKQFKPMPIRVQWITKRPQTEFAPPSSYYDGDERKKKNQPKFDPNLEPEPDIGFGVGKKPSFVDDEVIIINDMGTSFGTTKNPIVIDDDEPRGPNFGPQPRSKSPHADETIEIDDDGPKTSSKGDFAEDDEDLVRMFRAQSAKKKEAKKPKERPQETYQPKFPAGKTWEAQAPNPAPSKPAMSSAQQSNEEIKRKFREQLKAKRAQKEAGNTPQPPQNTTYTPTKSHEDIFREEMLKAQNNAFGKKKKPIPTYPPSPERTSARKRPASPIDKRAQNEKLFDTLIYEPSSSKKSSTHKKSSNAIDPKFEAELKRLKEKKAKEKEDRERAEKLAKEAEEEKKARNAQLFEDQLRKSSEKETSKSSRTEVREDFAEELKRLKEKKAREKAIKEKAAKIAAMVHEISSESSSKDDDEEDDDEDSEDEVVDLTKSSRELLIEQLKRKKALAMARARAEEKLKQEKKRVHLENLAGYDDNKTLDKSDTKLLFSQKWLCTRSVNTRFLSSSSQLTSKIQYNVAKPQNDIKSAQAQVDDWLATNKKLGRPMSPHLTIYSWSIPMTMSALNRIFAFALVGAFLLLPILDIFSSGSLASDIATFGAEARANGNGFGIFALKMGLLFPLWFHILLGFRHWSWDIFAVGIRNVGVLYQTGYAAIGLAVVLTLGMAAYSKAE</sequence>
<evidence type="ECO:0000256" key="11">
    <source>
        <dbReference type="ARBA" id="ARBA00022989"/>
    </source>
</evidence>
<organism evidence="21 22">
    <name type="scientific">Oikopleura dioica</name>
    <name type="common">Tunicate</name>
    <dbReference type="NCBI Taxonomy" id="34765"/>
    <lineage>
        <taxon>Eukaryota</taxon>
        <taxon>Metazoa</taxon>
        <taxon>Chordata</taxon>
        <taxon>Tunicata</taxon>
        <taxon>Appendicularia</taxon>
        <taxon>Copelata</taxon>
        <taxon>Oikopleuridae</taxon>
        <taxon>Oikopleura</taxon>
    </lineage>
</organism>
<dbReference type="EMBL" id="OU015568">
    <property type="protein sequence ID" value="CAG5088544.1"/>
    <property type="molecule type" value="Genomic_DNA"/>
</dbReference>
<evidence type="ECO:0000256" key="5">
    <source>
        <dbReference type="ARBA" id="ARBA00011758"/>
    </source>
</evidence>
<dbReference type="InterPro" id="IPR052094">
    <property type="entry name" value="Pre-mRNA-splicing_ERAD"/>
</dbReference>
<evidence type="ECO:0000256" key="14">
    <source>
        <dbReference type="ARBA" id="ARBA00023186"/>
    </source>
</evidence>
<comment type="pathway">
    <text evidence="4">Carbohydrate metabolism; tricarboxylic acid cycle.</text>
</comment>
<feature type="compositionally biased region" description="Basic and acidic residues" evidence="18">
    <location>
        <begin position="409"/>
        <end position="426"/>
    </location>
</feature>
<evidence type="ECO:0000256" key="18">
    <source>
        <dbReference type="SAM" id="MobiDB-lite"/>
    </source>
</evidence>
<feature type="compositionally biased region" description="Acidic residues" evidence="18">
    <location>
        <begin position="629"/>
        <end position="644"/>
    </location>
</feature>
<evidence type="ECO:0000256" key="6">
    <source>
        <dbReference type="ARBA" id="ARBA00014631"/>
    </source>
</evidence>
<dbReference type="Gene3D" id="1.10.287.110">
    <property type="entry name" value="DnaJ domain"/>
    <property type="match status" value="1"/>
</dbReference>
<feature type="region of interest" description="Disordered" evidence="18">
    <location>
        <begin position="617"/>
        <end position="646"/>
    </location>
</feature>
<evidence type="ECO:0000256" key="4">
    <source>
        <dbReference type="ARBA" id="ARBA00005163"/>
    </source>
</evidence>
<evidence type="ECO:0000313" key="22">
    <source>
        <dbReference type="Proteomes" id="UP001158576"/>
    </source>
</evidence>
<evidence type="ECO:0000256" key="2">
    <source>
        <dbReference type="ARBA" id="ARBA00004370"/>
    </source>
</evidence>
<dbReference type="Proteomes" id="UP001158576">
    <property type="component" value="Chromosome PAR"/>
</dbReference>
<evidence type="ECO:0000256" key="13">
    <source>
        <dbReference type="ARBA" id="ARBA00023136"/>
    </source>
</evidence>
<dbReference type="PROSITE" id="PS50076">
    <property type="entry name" value="DNAJ_2"/>
    <property type="match status" value="1"/>
</dbReference>
<feature type="compositionally biased region" description="Basic residues" evidence="18">
    <location>
        <begin position="360"/>
        <end position="370"/>
    </location>
</feature>
<feature type="compositionally biased region" description="Basic and acidic residues" evidence="18">
    <location>
        <begin position="444"/>
        <end position="455"/>
    </location>
</feature>
<dbReference type="PRINTS" id="PR00625">
    <property type="entry name" value="JDOMAIN"/>
</dbReference>
<evidence type="ECO:0000256" key="1">
    <source>
        <dbReference type="ARBA" id="ARBA00004123"/>
    </source>
</evidence>
<evidence type="ECO:0000256" key="3">
    <source>
        <dbReference type="ARBA" id="ARBA00004496"/>
    </source>
</evidence>
<dbReference type="PROSITE" id="PS00636">
    <property type="entry name" value="DNAJ_1"/>
    <property type="match status" value="1"/>
</dbReference>
<feature type="region of interest" description="Disordered" evidence="18">
    <location>
        <begin position="297"/>
        <end position="590"/>
    </location>
</feature>
<feature type="region of interest" description="Disordered" evidence="18">
    <location>
        <begin position="241"/>
        <end position="276"/>
    </location>
</feature>
<proteinExistence type="predicted"/>
<dbReference type="SUPFAM" id="SSF46565">
    <property type="entry name" value="Chaperone J-domain"/>
    <property type="match status" value="1"/>
</dbReference>
<keyword evidence="9 19" id="KW-0812">Transmembrane</keyword>
<evidence type="ECO:0000256" key="17">
    <source>
        <dbReference type="ARBA" id="ARBA00045847"/>
    </source>
</evidence>
<comment type="function">
    <text evidence="17">Membrane-anchoring subunit of succinate dehydrogenase (SDH) that is involved in complex II of the mitochondrial electron transport chain and is responsible for transferring electrons from succinate to ubiquinone (coenzyme Q). SDH also oxidizes malate to the non-canonical enol form of oxaloacetate, enol-oxaloacetate. Enol-oxaloacetate, which is a potent inhibitor of the succinate dehydrogenase activity, is further isomerized into keto-oxaloacetate.</text>
</comment>
<evidence type="ECO:0000256" key="16">
    <source>
        <dbReference type="ARBA" id="ARBA00045023"/>
    </source>
</evidence>
<dbReference type="SUPFAM" id="SSF81343">
    <property type="entry name" value="Fumarate reductase respiratory complex transmembrane subunits"/>
    <property type="match status" value="1"/>
</dbReference>
<evidence type="ECO:0000256" key="10">
    <source>
        <dbReference type="ARBA" id="ARBA00022723"/>
    </source>
</evidence>
<keyword evidence="8" id="KW-0349">Heme</keyword>
<evidence type="ECO:0000256" key="15">
    <source>
        <dbReference type="ARBA" id="ARBA00023242"/>
    </source>
</evidence>
<comment type="subunit">
    <text evidence="5">Component of complex II composed of four subunits: the flavoprotein (FP) SDHA, iron-sulfur protein (IP) SDHB, and a cytochrome b560 composed of SDHC and SDHD.</text>
</comment>
<keyword evidence="22" id="KW-1185">Reference proteome</keyword>
<dbReference type="Pfam" id="PF01127">
    <property type="entry name" value="Sdh_cyt"/>
    <property type="match status" value="1"/>
</dbReference>
<feature type="compositionally biased region" description="Basic and acidic residues" evidence="18">
    <location>
        <begin position="524"/>
        <end position="560"/>
    </location>
</feature>
<evidence type="ECO:0000256" key="19">
    <source>
        <dbReference type="SAM" id="Phobius"/>
    </source>
</evidence>
<dbReference type="CDD" id="cd06257">
    <property type="entry name" value="DnaJ"/>
    <property type="match status" value="1"/>
</dbReference>
<dbReference type="InterPro" id="IPR036869">
    <property type="entry name" value="J_dom_sf"/>
</dbReference>
<evidence type="ECO:0000256" key="8">
    <source>
        <dbReference type="ARBA" id="ARBA00022617"/>
    </source>
</evidence>
<dbReference type="SMART" id="SM00271">
    <property type="entry name" value="DnaJ"/>
    <property type="match status" value="1"/>
</dbReference>
<feature type="compositionally biased region" description="Basic and acidic residues" evidence="18">
    <location>
        <begin position="489"/>
        <end position="499"/>
    </location>
</feature>
<dbReference type="InterPro" id="IPR034804">
    <property type="entry name" value="SQR/QFR_C/D"/>
</dbReference>
<dbReference type="InterPro" id="IPR018253">
    <property type="entry name" value="DnaJ_domain_CS"/>
</dbReference>
<dbReference type="PANTHER" id="PTHR44313">
    <property type="entry name" value="DNAJ HOMOLOG SUBFAMILY C MEMBER 17"/>
    <property type="match status" value="1"/>
</dbReference>
<evidence type="ECO:0000256" key="12">
    <source>
        <dbReference type="ARBA" id="ARBA00023004"/>
    </source>
</evidence>
<protein>
    <recommendedName>
        <fullName evidence="6">Succinate dehydrogenase cytochrome b560 subunit, mitochondrial</fullName>
    </recommendedName>
    <alternativeName>
        <fullName evidence="16">Malate dehydrogenase [quinone] cytochrome b560 subunit</fullName>
    </alternativeName>
</protein>
<dbReference type="InterPro" id="IPR014314">
    <property type="entry name" value="Succ_DH_cytb556"/>
</dbReference>
<feature type="compositionally biased region" description="Basic and acidic residues" evidence="18">
    <location>
        <begin position="568"/>
        <end position="590"/>
    </location>
</feature>
<dbReference type="InterPro" id="IPR001623">
    <property type="entry name" value="DnaJ_domain"/>
</dbReference>
<evidence type="ECO:0000313" key="21">
    <source>
        <dbReference type="EMBL" id="CAG5088544.1"/>
    </source>
</evidence>
<reference evidence="21 22" key="1">
    <citation type="submission" date="2021-04" db="EMBL/GenBank/DDBJ databases">
        <authorList>
            <person name="Bliznina A."/>
        </authorList>
    </citation>
    <scope>NUCLEOTIDE SEQUENCE [LARGE SCALE GENOMIC DNA]</scope>
</reference>
<keyword evidence="12" id="KW-0408">Iron</keyword>
<dbReference type="Pfam" id="PF00226">
    <property type="entry name" value="DnaJ"/>
    <property type="match status" value="1"/>
</dbReference>
<keyword evidence="14" id="KW-0143">Chaperone</keyword>
<feature type="transmembrane region" description="Helical" evidence="19">
    <location>
        <begin position="823"/>
        <end position="843"/>
    </location>
</feature>
<dbReference type="InterPro" id="IPR000701">
    <property type="entry name" value="SuccDH_FuR_B_TM-su"/>
</dbReference>
<evidence type="ECO:0000259" key="20">
    <source>
        <dbReference type="PROSITE" id="PS50076"/>
    </source>
</evidence>
<feature type="transmembrane region" description="Helical" evidence="19">
    <location>
        <begin position="783"/>
        <end position="802"/>
    </location>
</feature>